<dbReference type="Proteomes" id="UP000037460">
    <property type="component" value="Unassembled WGS sequence"/>
</dbReference>
<dbReference type="InterPro" id="IPR040091">
    <property type="entry name" value="LRRC56"/>
</dbReference>
<dbReference type="InterPro" id="IPR032675">
    <property type="entry name" value="LRR_dom_sf"/>
</dbReference>
<dbReference type="Gene3D" id="3.80.10.10">
    <property type="entry name" value="Ribonuclease Inhibitor"/>
    <property type="match status" value="1"/>
</dbReference>
<dbReference type="PANTHER" id="PTHR22708">
    <property type="entry name" value="LEUCINE-RICH REPEAT-CONTAINING PROTEIN 56"/>
    <property type="match status" value="1"/>
</dbReference>
<comment type="caution">
    <text evidence="1">The sequence shown here is derived from an EMBL/GenBank/DDBJ whole genome shotgun (WGS) entry which is preliminary data.</text>
</comment>
<accession>A0A0M0JHJ0</accession>
<dbReference type="AlphaFoldDB" id="A0A0M0JHJ0"/>
<name>A0A0M0JHJ0_9EUKA</name>
<dbReference type="SUPFAM" id="SSF52058">
    <property type="entry name" value="L domain-like"/>
    <property type="match status" value="1"/>
</dbReference>
<proteinExistence type="predicted"/>
<organism evidence="1 2">
    <name type="scientific">Chrysochromulina tobinii</name>
    <dbReference type="NCBI Taxonomy" id="1460289"/>
    <lineage>
        <taxon>Eukaryota</taxon>
        <taxon>Haptista</taxon>
        <taxon>Haptophyta</taxon>
        <taxon>Prymnesiophyceae</taxon>
        <taxon>Prymnesiales</taxon>
        <taxon>Chrysochromulinaceae</taxon>
        <taxon>Chrysochromulina</taxon>
    </lineage>
</organism>
<evidence type="ECO:0000313" key="2">
    <source>
        <dbReference type="Proteomes" id="UP000037460"/>
    </source>
</evidence>
<feature type="non-terminal residue" evidence="1">
    <location>
        <position position="179"/>
    </location>
</feature>
<dbReference type="EMBL" id="JWZX01002926">
    <property type="protein sequence ID" value="KOO25812.1"/>
    <property type="molecule type" value="Genomic_DNA"/>
</dbReference>
<sequence>MSVSAEWLAVGDADADEEERALISASITDEQLHALTGTRDLAGVRFLQMAVDSEFVPLGSLGERLPQLEQLKLNGSSLPSLRLIGSSLTRVRVLWLCRCGLRELDNLWAVPELQELYLAFNDIEQLSPIHEAEQLQVLDLEANLVADMAQVEFLQFASALQELTLRGNPVCEREGFREE</sequence>
<gene>
    <name evidence="1" type="ORF">Ctob_009325</name>
</gene>
<protein>
    <submittedName>
        <fullName evidence="1">Leucine-rich repeat-containing protein 56</fullName>
    </submittedName>
</protein>
<evidence type="ECO:0000313" key="1">
    <source>
        <dbReference type="EMBL" id="KOO25812.1"/>
    </source>
</evidence>
<reference evidence="2" key="1">
    <citation type="journal article" date="2015" name="PLoS Genet.">
        <title>Genome Sequence and Transcriptome Analyses of Chrysochromulina tobin: Metabolic Tools for Enhanced Algal Fitness in the Prominent Order Prymnesiales (Haptophyceae).</title>
        <authorList>
            <person name="Hovde B.T."/>
            <person name="Deodato C.R."/>
            <person name="Hunsperger H.M."/>
            <person name="Ryken S.A."/>
            <person name="Yost W."/>
            <person name="Jha R.K."/>
            <person name="Patterson J."/>
            <person name="Monnat R.J. Jr."/>
            <person name="Barlow S.B."/>
            <person name="Starkenburg S.R."/>
            <person name="Cattolico R.A."/>
        </authorList>
    </citation>
    <scope>NUCLEOTIDE SEQUENCE</scope>
    <source>
        <strain evidence="2">CCMP291</strain>
    </source>
</reference>
<dbReference type="PANTHER" id="PTHR22708:SF0">
    <property type="entry name" value="LEUCINE-RICH REPEAT-CONTAINING PROTEIN 56"/>
    <property type="match status" value="1"/>
</dbReference>
<keyword evidence="2" id="KW-1185">Reference proteome</keyword>
<dbReference type="OrthoDB" id="676979at2759"/>